<protein>
    <recommendedName>
        <fullName evidence="4">Beta-N-acetylhexosaminidase</fullName>
    </recommendedName>
</protein>
<organism evidence="2 3">
    <name type="scientific">Novosphingobium pokkalii</name>
    <dbReference type="NCBI Taxonomy" id="1770194"/>
    <lineage>
        <taxon>Bacteria</taxon>
        <taxon>Pseudomonadati</taxon>
        <taxon>Pseudomonadota</taxon>
        <taxon>Alphaproteobacteria</taxon>
        <taxon>Sphingomonadales</taxon>
        <taxon>Sphingomonadaceae</taxon>
        <taxon>Novosphingobium</taxon>
    </lineage>
</organism>
<feature type="signal peptide" evidence="1">
    <location>
        <begin position="1"/>
        <end position="19"/>
    </location>
</feature>
<proteinExistence type="predicted"/>
<dbReference type="RefSeq" id="WP_191323826.1">
    <property type="nucleotide sequence ID" value="NZ_BMZP01000006.1"/>
</dbReference>
<evidence type="ECO:0000256" key="1">
    <source>
        <dbReference type="SAM" id="SignalP"/>
    </source>
</evidence>
<name>A0ABV7V4K1_9SPHN</name>
<dbReference type="Proteomes" id="UP001595683">
    <property type="component" value="Unassembled WGS sequence"/>
</dbReference>
<gene>
    <name evidence="2" type="ORF">ACFOOT_10670</name>
</gene>
<evidence type="ECO:0008006" key="4">
    <source>
        <dbReference type="Google" id="ProtNLM"/>
    </source>
</evidence>
<sequence>MSAALAFFALAAAPSLSGACIVADAPARAGADLLARRLHERGIDPAPDCPVTLRFETAPALGEGFALARHGRTITVQVGQARSAAYAAGWILGHLIERDGARGGFDKLSPNGGNISGIVSPHHPFALSLSKGTGATRQHVRLALHGPIHSAPALAIRGDQIGIRAKNNSFDAWTPAMLARQVEDLALMGANRVQLVAPVSDDAAVSPLAPVPARDAILATARAAHVLGLQVALYYPLLRDYAKPADVAAEQADFAALIADFPALDAVYFPGGDPGHTAPAPLFALLGTLAAPLHARFPAAEMLVSSQGFDAAGFAAFVAQVQQRPPWLSAVFVGPQTRTSIARHRALLGGVVPLELYPDTAHAMHAQLPVQAWHPAFALTQGREPVDPRPRAMAAAFADQAPGTRGFIAYSEGVNDDWNLAQWLALAWNPRARPRAIALAHARRFIGDDRFAALPAALERDWQGDPARNPATARTLAASRALRPAA</sequence>
<evidence type="ECO:0000313" key="3">
    <source>
        <dbReference type="Proteomes" id="UP001595683"/>
    </source>
</evidence>
<keyword evidence="1" id="KW-0732">Signal</keyword>
<feature type="chain" id="PRO_5045534296" description="Beta-N-acetylhexosaminidase" evidence="1">
    <location>
        <begin position="20"/>
        <end position="486"/>
    </location>
</feature>
<dbReference type="EMBL" id="JBHRYE010000017">
    <property type="protein sequence ID" value="MFC3671887.1"/>
    <property type="molecule type" value="Genomic_DNA"/>
</dbReference>
<reference evidence="3" key="1">
    <citation type="journal article" date="2019" name="Int. J. Syst. Evol. Microbiol.">
        <title>The Global Catalogue of Microorganisms (GCM) 10K type strain sequencing project: providing services to taxonomists for standard genome sequencing and annotation.</title>
        <authorList>
            <consortium name="The Broad Institute Genomics Platform"/>
            <consortium name="The Broad Institute Genome Sequencing Center for Infectious Disease"/>
            <person name="Wu L."/>
            <person name="Ma J."/>
        </authorList>
    </citation>
    <scope>NUCLEOTIDE SEQUENCE [LARGE SCALE GENOMIC DNA]</scope>
    <source>
        <strain evidence="3">KCTC 42224</strain>
    </source>
</reference>
<comment type="caution">
    <text evidence="2">The sequence shown here is derived from an EMBL/GenBank/DDBJ whole genome shotgun (WGS) entry which is preliminary data.</text>
</comment>
<accession>A0ABV7V4K1</accession>
<evidence type="ECO:0000313" key="2">
    <source>
        <dbReference type="EMBL" id="MFC3671887.1"/>
    </source>
</evidence>
<keyword evidence="3" id="KW-1185">Reference proteome</keyword>